<reference evidence="1 2" key="1">
    <citation type="journal article" date="2019" name="Commun. Biol.">
        <title>The bagworm genome reveals a unique fibroin gene that provides high tensile strength.</title>
        <authorList>
            <person name="Kono N."/>
            <person name="Nakamura H."/>
            <person name="Ohtoshi R."/>
            <person name="Tomita M."/>
            <person name="Numata K."/>
            <person name="Arakawa K."/>
        </authorList>
    </citation>
    <scope>NUCLEOTIDE SEQUENCE [LARGE SCALE GENOMIC DNA]</scope>
</reference>
<accession>A0A4C1W3Z5</accession>
<evidence type="ECO:0000313" key="1">
    <source>
        <dbReference type="EMBL" id="GBP44797.1"/>
    </source>
</evidence>
<evidence type="ECO:0000313" key="2">
    <source>
        <dbReference type="Proteomes" id="UP000299102"/>
    </source>
</evidence>
<keyword evidence="2" id="KW-1185">Reference proteome</keyword>
<dbReference type="Proteomes" id="UP000299102">
    <property type="component" value="Unassembled WGS sequence"/>
</dbReference>
<comment type="caution">
    <text evidence="1">The sequence shown here is derived from an EMBL/GenBank/DDBJ whole genome shotgun (WGS) entry which is preliminary data.</text>
</comment>
<dbReference type="EMBL" id="BGZK01000458">
    <property type="protein sequence ID" value="GBP44797.1"/>
    <property type="molecule type" value="Genomic_DNA"/>
</dbReference>
<organism evidence="1 2">
    <name type="scientific">Eumeta variegata</name>
    <name type="common">Bagworm moth</name>
    <name type="synonym">Eumeta japonica</name>
    <dbReference type="NCBI Taxonomy" id="151549"/>
    <lineage>
        <taxon>Eukaryota</taxon>
        <taxon>Metazoa</taxon>
        <taxon>Ecdysozoa</taxon>
        <taxon>Arthropoda</taxon>
        <taxon>Hexapoda</taxon>
        <taxon>Insecta</taxon>
        <taxon>Pterygota</taxon>
        <taxon>Neoptera</taxon>
        <taxon>Endopterygota</taxon>
        <taxon>Lepidoptera</taxon>
        <taxon>Glossata</taxon>
        <taxon>Ditrysia</taxon>
        <taxon>Tineoidea</taxon>
        <taxon>Psychidae</taxon>
        <taxon>Oiketicinae</taxon>
        <taxon>Eumeta</taxon>
    </lineage>
</organism>
<name>A0A4C1W3Z5_EUMVA</name>
<sequence>MVTVEETDTDVFVGEDILFLLMVEAGINAVGHGDSYVVSRVITEPNVRVIFDKIVCSFSLAELATLIRCRLHIEPLYLYKYYCVRFNRILGDEFALGYTPRTVYVTRRDHIRAALMSRSLLFLADGSLMFEPTLDRALCTLSDSREHSTTFQVFQDVLKFSGMVWNFEEHLGTIWNVVEYSQIFTKALDYCRNLEKTKFSALTDVRGAFSEIRRCAL</sequence>
<gene>
    <name evidence="1" type="ORF">EVAR_86612_1</name>
</gene>
<dbReference type="AlphaFoldDB" id="A0A4C1W3Z5"/>
<proteinExistence type="predicted"/>
<protein>
    <submittedName>
        <fullName evidence="1">Uncharacterized protein</fullName>
    </submittedName>
</protein>